<dbReference type="Proteomes" id="UP000325116">
    <property type="component" value="Unassembled WGS sequence"/>
</dbReference>
<evidence type="ECO:0000256" key="1">
    <source>
        <dbReference type="ARBA" id="ARBA00022694"/>
    </source>
</evidence>
<dbReference type="SUPFAM" id="SSF54211">
    <property type="entry name" value="Ribosomal protein S5 domain 2-like"/>
    <property type="match status" value="1"/>
</dbReference>
<dbReference type="PANTHER" id="PTHR33992:SF1">
    <property type="entry name" value="RIBONUCLEASE P PROTEIN COMPONENT"/>
    <property type="match status" value="1"/>
</dbReference>
<dbReference type="GO" id="GO:0001682">
    <property type="term" value="P:tRNA 5'-leader removal"/>
    <property type="evidence" value="ECO:0007669"/>
    <property type="project" value="UniProtKB-UniRule"/>
</dbReference>
<comment type="caution">
    <text evidence="8">The sequence shown here is derived from an EMBL/GenBank/DDBJ whole genome shotgun (WGS) entry which is preliminary data.</text>
</comment>
<keyword evidence="3 6" id="KW-0255">Endonuclease</keyword>
<dbReference type="AlphaFoldDB" id="A0A5C8CJ55"/>
<reference evidence="8 9" key="1">
    <citation type="journal article" date="1992" name="Lakartidningen">
        <title>[Penicillin V and not amoxicillin is the first choice preparation in acute otitis].</title>
        <authorList>
            <person name="Kamme C."/>
            <person name="Lundgren K."/>
            <person name="Prellner K."/>
        </authorList>
    </citation>
    <scope>NUCLEOTIDE SEQUENCE [LARGE SCALE GENOMIC DNA]</scope>
    <source>
        <strain evidence="8 9">W1</strain>
    </source>
</reference>
<comment type="similarity">
    <text evidence="6">Belongs to the RnpA family.</text>
</comment>
<dbReference type="RefSeq" id="WP_147758685.1">
    <property type="nucleotide sequence ID" value="NZ_SAXT01000005.1"/>
</dbReference>
<dbReference type="PANTHER" id="PTHR33992">
    <property type="entry name" value="RIBONUCLEASE P PROTEIN COMPONENT"/>
    <property type="match status" value="1"/>
</dbReference>
<gene>
    <name evidence="6 8" type="primary">rnpA</name>
    <name evidence="8" type="ORF">EPJ80_08705</name>
</gene>
<dbReference type="InterPro" id="IPR020568">
    <property type="entry name" value="Ribosomal_Su5_D2-typ_SF"/>
</dbReference>
<evidence type="ECO:0000313" key="9">
    <source>
        <dbReference type="Proteomes" id="UP000325116"/>
    </source>
</evidence>
<keyword evidence="1 6" id="KW-0819">tRNA processing</keyword>
<evidence type="ECO:0000256" key="3">
    <source>
        <dbReference type="ARBA" id="ARBA00022759"/>
    </source>
</evidence>
<dbReference type="Pfam" id="PF00825">
    <property type="entry name" value="Ribonuclease_P"/>
    <property type="match status" value="1"/>
</dbReference>
<keyword evidence="5 6" id="KW-0694">RNA-binding</keyword>
<dbReference type="InterPro" id="IPR000100">
    <property type="entry name" value="RNase_P"/>
</dbReference>
<dbReference type="GO" id="GO:0030677">
    <property type="term" value="C:ribonuclease P complex"/>
    <property type="evidence" value="ECO:0007669"/>
    <property type="project" value="TreeGrafter"/>
</dbReference>
<dbReference type="NCBIfam" id="TIGR00188">
    <property type="entry name" value="rnpA"/>
    <property type="match status" value="1"/>
</dbReference>
<protein>
    <recommendedName>
        <fullName evidence="6 7">Ribonuclease P protein component</fullName>
        <shortName evidence="6">RNase P protein</shortName>
        <shortName evidence="6">RNaseP protein</shortName>
        <ecNumber evidence="6 7">3.1.26.5</ecNumber>
    </recommendedName>
    <alternativeName>
        <fullName evidence="6">Protein C5</fullName>
    </alternativeName>
</protein>
<evidence type="ECO:0000256" key="6">
    <source>
        <dbReference type="HAMAP-Rule" id="MF_00227"/>
    </source>
</evidence>
<dbReference type="EC" id="3.1.26.5" evidence="6 7"/>
<evidence type="ECO:0000256" key="5">
    <source>
        <dbReference type="ARBA" id="ARBA00022884"/>
    </source>
</evidence>
<keyword evidence="2 6" id="KW-0540">Nuclease</keyword>
<proteinExistence type="inferred from homology"/>
<comment type="catalytic activity">
    <reaction evidence="6">
        <text>Endonucleolytic cleavage of RNA, removing 5'-extranucleotides from tRNA precursor.</text>
        <dbReference type="EC" id="3.1.26.5"/>
    </reaction>
</comment>
<evidence type="ECO:0000256" key="7">
    <source>
        <dbReference type="NCBIfam" id="TIGR00188"/>
    </source>
</evidence>
<accession>A0A5C8CJ55</accession>
<evidence type="ECO:0000256" key="2">
    <source>
        <dbReference type="ARBA" id="ARBA00022722"/>
    </source>
</evidence>
<comment type="subunit">
    <text evidence="6">Consists of a catalytic RNA component (M1 or rnpB) and a protein subunit.</text>
</comment>
<dbReference type="GO" id="GO:0000049">
    <property type="term" value="F:tRNA binding"/>
    <property type="evidence" value="ECO:0007669"/>
    <property type="project" value="UniProtKB-UniRule"/>
</dbReference>
<organism evidence="8 9">
    <name type="scientific">Brachyspira aalborgi</name>
    <dbReference type="NCBI Taxonomy" id="29522"/>
    <lineage>
        <taxon>Bacteria</taxon>
        <taxon>Pseudomonadati</taxon>
        <taxon>Spirochaetota</taxon>
        <taxon>Spirochaetia</taxon>
        <taxon>Brachyspirales</taxon>
        <taxon>Brachyspiraceae</taxon>
        <taxon>Brachyspira</taxon>
    </lineage>
</organism>
<dbReference type="HAMAP" id="MF_00227">
    <property type="entry name" value="RNase_P"/>
    <property type="match status" value="1"/>
</dbReference>
<sequence length="132" mass="15938">MNRNNKLLTNDFGNFVNKVSSKIYYKERLKKRNDIVVFFENKADLRKSVNYFYTILGLKNNRSYSRFAVAVKKNKLNSVKRNRAKRIVREIYRTEKSKIPEGYDYFIIVKKINLYSLEDCKTNLLELFQRFK</sequence>
<dbReference type="GO" id="GO:0042781">
    <property type="term" value="F:3'-tRNA processing endoribonuclease activity"/>
    <property type="evidence" value="ECO:0007669"/>
    <property type="project" value="TreeGrafter"/>
</dbReference>
<keyword evidence="4 6" id="KW-0378">Hydrolase</keyword>
<dbReference type="InterPro" id="IPR014721">
    <property type="entry name" value="Ribsml_uS5_D2-typ_fold_subgr"/>
</dbReference>
<evidence type="ECO:0000256" key="4">
    <source>
        <dbReference type="ARBA" id="ARBA00022801"/>
    </source>
</evidence>
<dbReference type="GO" id="GO:0004526">
    <property type="term" value="F:ribonuclease P activity"/>
    <property type="evidence" value="ECO:0007669"/>
    <property type="project" value="UniProtKB-UniRule"/>
</dbReference>
<comment type="function">
    <text evidence="6">RNaseP catalyzes the removal of the 5'-leader sequence from pre-tRNA to produce the mature 5'-terminus. It can also cleave other RNA substrates such as 4.5S RNA. The protein component plays an auxiliary but essential role in vivo by binding to the 5'-leader sequence and broadening the substrate specificity of the ribozyme.</text>
</comment>
<name>A0A5C8CJ55_9SPIR</name>
<dbReference type="EMBL" id="SAXT01000005">
    <property type="protein sequence ID" value="TXJ11782.1"/>
    <property type="molecule type" value="Genomic_DNA"/>
</dbReference>
<dbReference type="Gene3D" id="3.30.230.10">
    <property type="match status" value="1"/>
</dbReference>
<evidence type="ECO:0000313" key="8">
    <source>
        <dbReference type="EMBL" id="TXJ11782.1"/>
    </source>
</evidence>